<dbReference type="EMBL" id="HBFR01001760">
    <property type="protein sequence ID" value="CAD8873935.1"/>
    <property type="molecule type" value="Transcribed_RNA"/>
</dbReference>
<protein>
    <recommendedName>
        <fullName evidence="4">BspA family leucine-rich repeat surface protein</fullName>
    </recommendedName>
</protein>
<organism evidence="3">
    <name type="scientific">Corethron hystrix</name>
    <dbReference type="NCBI Taxonomy" id="216773"/>
    <lineage>
        <taxon>Eukaryota</taxon>
        <taxon>Sar</taxon>
        <taxon>Stramenopiles</taxon>
        <taxon>Ochrophyta</taxon>
        <taxon>Bacillariophyta</taxon>
        <taxon>Coscinodiscophyceae</taxon>
        <taxon>Corethrophycidae</taxon>
        <taxon>Corethrales</taxon>
        <taxon>Corethraceae</taxon>
        <taxon>Corethron</taxon>
    </lineage>
</organism>
<dbReference type="Pfam" id="PF03382">
    <property type="entry name" value="DUF285"/>
    <property type="match status" value="1"/>
</dbReference>
<feature type="transmembrane region" description="Helical" evidence="1">
    <location>
        <begin position="322"/>
        <end position="345"/>
    </location>
</feature>
<evidence type="ECO:0008006" key="4">
    <source>
        <dbReference type="Google" id="ProtNLM"/>
    </source>
</evidence>
<feature type="signal peptide" evidence="2">
    <location>
        <begin position="1"/>
        <end position="19"/>
    </location>
</feature>
<feature type="chain" id="PRO_5030648891" description="BspA family leucine-rich repeat surface protein" evidence="2">
    <location>
        <begin position="20"/>
        <end position="521"/>
    </location>
</feature>
<evidence type="ECO:0000256" key="2">
    <source>
        <dbReference type="SAM" id="SignalP"/>
    </source>
</evidence>
<reference evidence="3" key="1">
    <citation type="submission" date="2021-01" db="EMBL/GenBank/DDBJ databases">
        <authorList>
            <person name="Corre E."/>
            <person name="Pelletier E."/>
            <person name="Niang G."/>
            <person name="Scheremetjew M."/>
            <person name="Finn R."/>
            <person name="Kale V."/>
            <person name="Holt S."/>
            <person name="Cochrane G."/>
            <person name="Meng A."/>
            <person name="Brown T."/>
            <person name="Cohen L."/>
        </authorList>
    </citation>
    <scope>NUCLEOTIDE SEQUENCE</scope>
    <source>
        <strain evidence="3">308</strain>
    </source>
</reference>
<proteinExistence type="predicted"/>
<keyword evidence="2" id="KW-0732">Signal</keyword>
<keyword evidence="1" id="KW-0812">Transmembrane</keyword>
<dbReference type="InterPro" id="IPR011889">
    <property type="entry name" value="Liste_lipo_26"/>
</dbReference>
<name>A0A7S1FKF8_9STRA</name>
<evidence type="ECO:0000313" key="3">
    <source>
        <dbReference type="EMBL" id="CAD8873935.1"/>
    </source>
</evidence>
<dbReference type="AlphaFoldDB" id="A0A7S1FKF8"/>
<evidence type="ECO:0000256" key="1">
    <source>
        <dbReference type="SAM" id="Phobius"/>
    </source>
</evidence>
<sequence>MYKLFFLLFLAAVCAQVNSECLDTGGVSTAIKEWIEDKLSAEIAYGPIADWKFCIGTTFKHLLYGDGNWKGSEKAMAFNEDLSSWDTSFVTSMVEMFSYAKSFNRDISGWDTSGVKNMSWMFHEANSFNQNMSGWDTASVTDMSGMFWKATSFNYNISEWDTSGVTDMYGMFYEATYFNQDLSNWDTLSVTNMLQMFYAAISFNKDITGWDTTRVTSMKSMFNQANSFNQDISGWSTAGVKTMYRMFFSAASFETCLVWDISNVQYTSEMFSGSNGDICTSAPTMTAPPAKITPAPSSLPTSYPSPALRAHSIDSTDNDESVWIMILPYVIALGICFSFLIYYFVHTTFYKKTELDGGLYSSEKATKKASHADDDETCNTGRNEEFTHRAIGQRLMQRKNLSKGKLQTEMSNTRIVYSDEPASNIVPIVPNEEIVFADDADVVCVSSDDPCFEVCRILNSHKPEGYRELRMLLRKSTLSETEESIVKELLFSYADYVQNGDKESELAANLVIDYLKLCKEE</sequence>
<gene>
    <name evidence="3" type="ORF">CHYS00102_LOCUS1098</name>
</gene>
<accession>A0A7S1FKF8</accession>
<keyword evidence="1" id="KW-0472">Membrane</keyword>
<dbReference type="NCBIfam" id="TIGR02167">
    <property type="entry name" value="Liste_lipo_26"/>
    <property type="match status" value="4"/>
</dbReference>
<dbReference type="InterPro" id="IPR005046">
    <property type="entry name" value="DUF285"/>
</dbReference>
<keyword evidence="1" id="KW-1133">Transmembrane helix</keyword>